<gene>
    <name evidence="3" type="ORF">AVDCRST_MAG35-2514</name>
</gene>
<reference evidence="3" key="1">
    <citation type="submission" date="2020-02" db="EMBL/GenBank/DDBJ databases">
        <authorList>
            <person name="Meier V. D."/>
        </authorList>
    </citation>
    <scope>NUCLEOTIDE SEQUENCE</scope>
    <source>
        <strain evidence="3">AVDCRST_MAG35</strain>
    </source>
</reference>
<dbReference type="InterPro" id="IPR050300">
    <property type="entry name" value="GDXG_lipolytic_enzyme"/>
</dbReference>
<dbReference type="EMBL" id="CADCUY010000508">
    <property type="protein sequence ID" value="CAA9429765.1"/>
    <property type="molecule type" value="Genomic_DNA"/>
</dbReference>
<name>A0A6J4Q113_9ACTN</name>
<evidence type="ECO:0000256" key="1">
    <source>
        <dbReference type="ARBA" id="ARBA00022801"/>
    </source>
</evidence>
<dbReference type="InterPro" id="IPR029058">
    <property type="entry name" value="AB_hydrolase_fold"/>
</dbReference>
<dbReference type="GO" id="GO:0016787">
    <property type="term" value="F:hydrolase activity"/>
    <property type="evidence" value="ECO:0007669"/>
    <property type="project" value="UniProtKB-KW"/>
</dbReference>
<dbReference type="Pfam" id="PF07859">
    <property type="entry name" value="Abhydrolase_3"/>
    <property type="match status" value="1"/>
</dbReference>
<dbReference type="Gene3D" id="3.40.50.1820">
    <property type="entry name" value="alpha/beta hydrolase"/>
    <property type="match status" value="1"/>
</dbReference>
<dbReference type="SUPFAM" id="SSF53474">
    <property type="entry name" value="alpha/beta-Hydrolases"/>
    <property type="match status" value="1"/>
</dbReference>
<dbReference type="AlphaFoldDB" id="A0A6J4Q113"/>
<dbReference type="InterPro" id="IPR013094">
    <property type="entry name" value="AB_hydrolase_3"/>
</dbReference>
<feature type="non-terminal residue" evidence="3">
    <location>
        <position position="1"/>
    </location>
</feature>
<evidence type="ECO:0000259" key="2">
    <source>
        <dbReference type="Pfam" id="PF07859"/>
    </source>
</evidence>
<protein>
    <recommendedName>
        <fullName evidence="2">Alpha/beta hydrolase fold-3 domain-containing protein</fullName>
    </recommendedName>
</protein>
<proteinExistence type="predicted"/>
<sequence>PGLAGQGPVPVRLYSPHPSASAAVGVVVYLHGGGHVTGTVASYDGLTRRLANRVPAAVVSVDYRRAPEHRCPAAVEDAEAAYRWALENAGELAPGSTGRVAIAGDSAGGNNAAVLARWLRDGDLARSEQPALQVLVYPPVDAVAYRARAYPSHVECGEGYGLLHADGLTYWEHYLGPDVDPADPDASPLRAPSLAGLPPAHVLTAGCDVLRDEGGAYADALAAAGVPVVHRRWEGHLHGFIGDPAAYDDADRALGEVATALREALTTT</sequence>
<dbReference type="PANTHER" id="PTHR48081:SF8">
    <property type="entry name" value="ALPHA_BETA HYDROLASE FOLD-3 DOMAIN-CONTAINING PROTEIN-RELATED"/>
    <property type="match status" value="1"/>
</dbReference>
<evidence type="ECO:0000313" key="3">
    <source>
        <dbReference type="EMBL" id="CAA9429765.1"/>
    </source>
</evidence>
<organism evidence="3">
    <name type="scientific">uncultured Quadrisphaera sp</name>
    <dbReference type="NCBI Taxonomy" id="904978"/>
    <lineage>
        <taxon>Bacteria</taxon>
        <taxon>Bacillati</taxon>
        <taxon>Actinomycetota</taxon>
        <taxon>Actinomycetes</taxon>
        <taxon>Kineosporiales</taxon>
        <taxon>Kineosporiaceae</taxon>
        <taxon>Quadrisphaera</taxon>
        <taxon>environmental samples</taxon>
    </lineage>
</organism>
<dbReference type="PANTHER" id="PTHR48081">
    <property type="entry name" value="AB HYDROLASE SUPERFAMILY PROTEIN C4A8.06C"/>
    <property type="match status" value="1"/>
</dbReference>
<accession>A0A6J4Q113</accession>
<feature type="domain" description="Alpha/beta hydrolase fold-3" evidence="2">
    <location>
        <begin position="27"/>
        <end position="241"/>
    </location>
</feature>
<keyword evidence="1" id="KW-0378">Hydrolase</keyword>